<protein>
    <recommendedName>
        <fullName evidence="3">GTA TIM-barrel-like domain-containing protein</fullName>
    </recommendedName>
</protein>
<dbReference type="CDD" id="cd19608">
    <property type="entry name" value="GH113_mannanase-like"/>
    <property type="match status" value="1"/>
</dbReference>
<evidence type="ECO:0000313" key="1">
    <source>
        <dbReference type="EMBL" id="ARS34743.1"/>
    </source>
</evidence>
<evidence type="ECO:0000313" key="2">
    <source>
        <dbReference type="Proteomes" id="UP000266292"/>
    </source>
</evidence>
<dbReference type="RefSeq" id="WP_036775418.1">
    <property type="nucleotide sequence ID" value="NZ_CP021235.1"/>
</dbReference>
<sequence length="352" mass="41269">MKQLIFILAALSILAVLAVSTGTRSWKPPVATEAPERFRGVNWVAGDTVTQEQLRALQLHHVSWIAQTPFGWQHSYNSPEVRLTKGNRAYWGERDSGLIHTTRLAKQLGLKTLLKPHIWLTDRSEGKWVGAIQMQTEAEWQQWFSSYSKFILHYAMLAEKEQIEALCIGTELYLPAVEREQDWRQLIREVRSVYHGQLTYAANWYKEYEEVKFWDALDFIGIQAYFPLTQQPNPSVAQLRQGWQPHMAAIEEVQQKYKKPVVFTEVGYKNTPDAAIEPWQWPDRHATALELSEETQANAYEALYQQFWQQPWFGGTFIWKWYPRLRTHHHDHLDFTPQGKPAGKVMARWYDR</sequence>
<dbReference type="KEGG" id="pact:CA264_04410"/>
<dbReference type="Pfam" id="PF22612">
    <property type="entry name" value="GH113"/>
    <property type="match status" value="1"/>
</dbReference>
<reference evidence="2" key="1">
    <citation type="submission" date="2017-05" db="EMBL/GenBank/DDBJ databases">
        <authorList>
            <person name="Ray J."/>
            <person name="Price M."/>
            <person name="Deutschbauer A."/>
        </authorList>
    </citation>
    <scope>NUCLEOTIDE SEQUENCE [LARGE SCALE GENOMIC DNA]</scope>
    <source>
        <strain evidence="2">DSM 19842</strain>
    </source>
</reference>
<dbReference type="STRING" id="709015.GCA_000472485_00877"/>
<name>A0A1X9YPD6_9BACT</name>
<dbReference type="InterPro" id="IPR055151">
    <property type="entry name" value="GH113"/>
</dbReference>
<dbReference type="Proteomes" id="UP000266292">
    <property type="component" value="Chromosome"/>
</dbReference>
<dbReference type="InterPro" id="IPR017853">
    <property type="entry name" value="GH"/>
</dbReference>
<gene>
    <name evidence="1" type="ORF">CA264_04410</name>
</gene>
<evidence type="ECO:0008006" key="3">
    <source>
        <dbReference type="Google" id="ProtNLM"/>
    </source>
</evidence>
<dbReference type="OrthoDB" id="9773531at2"/>
<dbReference type="SUPFAM" id="SSF51445">
    <property type="entry name" value="(Trans)glycosidases"/>
    <property type="match status" value="1"/>
</dbReference>
<proteinExistence type="predicted"/>
<dbReference type="AlphaFoldDB" id="A0A1X9YPD6"/>
<dbReference type="Gene3D" id="3.20.20.80">
    <property type="entry name" value="Glycosidases"/>
    <property type="match status" value="1"/>
</dbReference>
<dbReference type="EMBL" id="CP021235">
    <property type="protein sequence ID" value="ARS34743.1"/>
    <property type="molecule type" value="Genomic_DNA"/>
</dbReference>
<keyword evidence="2" id="KW-1185">Reference proteome</keyword>
<organism evidence="1 2">
    <name type="scientific">Pontibacter actiniarum</name>
    <dbReference type="NCBI Taxonomy" id="323450"/>
    <lineage>
        <taxon>Bacteria</taxon>
        <taxon>Pseudomonadati</taxon>
        <taxon>Bacteroidota</taxon>
        <taxon>Cytophagia</taxon>
        <taxon>Cytophagales</taxon>
        <taxon>Hymenobacteraceae</taxon>
        <taxon>Pontibacter</taxon>
    </lineage>
</organism>
<accession>A0A1X9YPD6</accession>